<organism evidence="1 2">
    <name type="scientific">Kosakonia calanthes</name>
    <dbReference type="NCBI Taxonomy" id="3139408"/>
    <lineage>
        <taxon>Bacteria</taxon>
        <taxon>Pseudomonadati</taxon>
        <taxon>Pseudomonadota</taxon>
        <taxon>Gammaproteobacteria</taxon>
        <taxon>Enterobacterales</taxon>
        <taxon>Enterobacteriaceae</taxon>
        <taxon>Kosakonia</taxon>
    </lineage>
</organism>
<dbReference type="EMBL" id="CP151800">
    <property type="protein sequence ID" value="WZV97821.1"/>
    <property type="molecule type" value="Genomic_DNA"/>
</dbReference>
<dbReference type="RefSeq" id="WP_342322456.1">
    <property type="nucleotide sequence ID" value="NZ_CP151800.1"/>
</dbReference>
<protein>
    <submittedName>
        <fullName evidence="1">Uncharacterized protein</fullName>
    </submittedName>
</protein>
<accession>A0ABZ3B9F6</accession>
<evidence type="ECO:0000313" key="1">
    <source>
        <dbReference type="EMBL" id="WZV97821.1"/>
    </source>
</evidence>
<reference evidence="1 2" key="1">
    <citation type="submission" date="2024-04" db="EMBL/GenBank/DDBJ databases">
        <title>Kosakonia calanthae sp. nov., a halophilic bacterium isolated from leaves of Calanthe tiplacata.</title>
        <authorList>
            <person name="Wu P."/>
        </authorList>
    </citation>
    <scope>NUCLEOTIDE SEQUENCE [LARGE SCALE GENOMIC DNA]</scope>
    <source>
        <strain evidence="1 2">BYX6</strain>
    </source>
</reference>
<evidence type="ECO:0000313" key="2">
    <source>
        <dbReference type="Proteomes" id="UP001466893"/>
    </source>
</evidence>
<sequence length="234" mass="26593">MSKREDIIDGREYRNRTYGLIYTEVLGWIDLGHAQGTDIVNLLKQINEGESSGEERYKVVYSQSMTDPTRTIKMGKFITWIVKRGRSYPERKSIALAMMMTLARKFEGLQASFPVSLTTDSGFSGEDLVSDLLGFYRVVSIDNPFEMLRPVSKAEALKRWDFYGKTGSWKNASFTPLLFPDPEKFPSVRPRRGVLPNFMQSVRPWDDFRSGIVGIQSVNGSYMDRAKGGTLPYA</sequence>
<keyword evidence="2" id="KW-1185">Reference proteome</keyword>
<gene>
    <name evidence="1" type="ORF">AAEY27_19575</name>
</gene>
<dbReference type="Proteomes" id="UP001466893">
    <property type="component" value="Chromosome"/>
</dbReference>
<name>A0ABZ3B9F6_9ENTR</name>
<proteinExistence type="predicted"/>